<keyword evidence="4" id="KW-1185">Reference proteome</keyword>
<comment type="caution">
    <text evidence="3">The sequence shown here is derived from an EMBL/GenBank/DDBJ whole genome shotgun (WGS) entry which is preliminary data.</text>
</comment>
<dbReference type="PANTHER" id="PTHR33207">
    <property type="entry name" value="F-BOX DOMAIN CONTAINING PROTEIN-RELATED"/>
    <property type="match status" value="1"/>
</dbReference>
<reference evidence="3" key="1">
    <citation type="submission" date="2022-08" db="EMBL/GenBank/DDBJ databases">
        <authorList>
            <person name="Gutierrez-Valencia J."/>
        </authorList>
    </citation>
    <scope>NUCLEOTIDE SEQUENCE</scope>
</reference>
<dbReference type="Pfam" id="PF12937">
    <property type="entry name" value="F-box-like"/>
    <property type="match status" value="1"/>
</dbReference>
<proteinExistence type="predicted"/>
<accession>A0AAV0GN89</accession>
<sequence length="265" mass="29785">MPTAENCRDPALIARPLPCATRKRRRIGTPKGNPNRRRPPPPGSINDLGDDVLAAILIRLPDLSSACRCKSVCRRWSSLIFSPGFNRLFVSHHQGSEPPPPPLLLPSDDFSISILLTFLPVPYEIQAYFTVWDSFKDLVLCGFVQPPEPNGAEVGRTLFVCNPFTKQWVALPLAPERPKGYCQPIASLVCEPRKSINLELDDNGRSSIAYSEYRFRVVCMYVLHQSINLDVFCSESREWTSKALVLDGFLRLKDPYEVVTIKDGE</sequence>
<organism evidence="3 4">
    <name type="scientific">Linum tenue</name>
    <dbReference type="NCBI Taxonomy" id="586396"/>
    <lineage>
        <taxon>Eukaryota</taxon>
        <taxon>Viridiplantae</taxon>
        <taxon>Streptophyta</taxon>
        <taxon>Embryophyta</taxon>
        <taxon>Tracheophyta</taxon>
        <taxon>Spermatophyta</taxon>
        <taxon>Magnoliopsida</taxon>
        <taxon>eudicotyledons</taxon>
        <taxon>Gunneridae</taxon>
        <taxon>Pentapetalae</taxon>
        <taxon>rosids</taxon>
        <taxon>fabids</taxon>
        <taxon>Malpighiales</taxon>
        <taxon>Linaceae</taxon>
        <taxon>Linum</taxon>
    </lineage>
</organism>
<feature type="domain" description="F-box" evidence="2">
    <location>
        <begin position="48"/>
        <end position="83"/>
    </location>
</feature>
<dbReference type="SUPFAM" id="SSF81383">
    <property type="entry name" value="F-box domain"/>
    <property type="match status" value="1"/>
</dbReference>
<evidence type="ECO:0000313" key="4">
    <source>
        <dbReference type="Proteomes" id="UP001154282"/>
    </source>
</evidence>
<dbReference type="InterPro" id="IPR001810">
    <property type="entry name" value="F-box_dom"/>
</dbReference>
<dbReference type="Proteomes" id="UP001154282">
    <property type="component" value="Unassembled WGS sequence"/>
</dbReference>
<dbReference type="InterPro" id="IPR036047">
    <property type="entry name" value="F-box-like_dom_sf"/>
</dbReference>
<feature type="region of interest" description="Disordered" evidence="1">
    <location>
        <begin position="23"/>
        <end position="45"/>
    </location>
</feature>
<evidence type="ECO:0000259" key="2">
    <source>
        <dbReference type="Pfam" id="PF12937"/>
    </source>
</evidence>
<evidence type="ECO:0000313" key="3">
    <source>
        <dbReference type="EMBL" id="CAI0374436.1"/>
    </source>
</evidence>
<name>A0AAV0GN89_9ROSI</name>
<protein>
    <recommendedName>
        <fullName evidence="2">F-box domain-containing protein</fullName>
    </recommendedName>
</protein>
<gene>
    <name evidence="3" type="ORF">LITE_LOCUS197</name>
</gene>
<feature type="compositionally biased region" description="Basic residues" evidence="1">
    <location>
        <begin position="23"/>
        <end position="39"/>
    </location>
</feature>
<evidence type="ECO:0000256" key="1">
    <source>
        <dbReference type="SAM" id="MobiDB-lite"/>
    </source>
</evidence>
<dbReference type="Gene3D" id="1.20.1280.50">
    <property type="match status" value="1"/>
</dbReference>
<dbReference type="AlphaFoldDB" id="A0AAV0GN89"/>
<dbReference type="EMBL" id="CAMGYJ010000002">
    <property type="protein sequence ID" value="CAI0374436.1"/>
    <property type="molecule type" value="Genomic_DNA"/>
</dbReference>